<reference evidence="3 4" key="1">
    <citation type="submission" date="2019-06" db="EMBL/GenBank/DDBJ databases">
        <title>An operon consisting of a P-type ATPase gene and a transcriptional regular gene given the different cadmium resistance in Bacillus vietamensis 151-6 and Bacillus marisflavi 151-25.</title>
        <authorList>
            <person name="Yu X."/>
        </authorList>
    </citation>
    <scope>NUCLEOTIDE SEQUENCE [LARGE SCALE GENOMIC DNA]</scope>
    <source>
        <strain evidence="3 4">151-6</strain>
    </source>
</reference>
<feature type="signal peptide" evidence="2">
    <location>
        <begin position="1"/>
        <end position="22"/>
    </location>
</feature>
<dbReference type="Proteomes" id="UP000465062">
    <property type="component" value="Chromosome"/>
</dbReference>
<gene>
    <name evidence="3" type="ORF">FHE72_19700</name>
</gene>
<dbReference type="KEGG" id="bvq:FHE72_19700"/>
<proteinExistence type="predicted"/>
<sequence length="244" mass="27550">MFKLNKLLLSTTVLSITLIGTACNGIDTANEEMFHDNGNTINVSDREDLYNEDGWTKKGAHRGEEFGYVRQQKSPTGGQNISTKDMYSINREQVADSISKMSVALPDVKDCSTLVTDEEVLVSYVTDKKDKDGRFEVADQVKKTAMSVIPRWYHVYVTDDKALMRNVENLAKMDSDSKNANTAIDDTINLMLKDSPQGRNVDSGENANGEMTSDQYEMRDDDTHKINMDRQKRNDYTDGNKMMD</sequence>
<feature type="region of interest" description="Disordered" evidence="1">
    <location>
        <begin position="193"/>
        <end position="244"/>
    </location>
</feature>
<protein>
    <recommendedName>
        <fullName evidence="5">Sporulation protein</fullName>
    </recommendedName>
</protein>
<dbReference type="EMBL" id="CP047394">
    <property type="protein sequence ID" value="QHE62979.1"/>
    <property type="molecule type" value="Genomic_DNA"/>
</dbReference>
<name>A0A6I6USP9_9BACI</name>
<dbReference type="PROSITE" id="PS51257">
    <property type="entry name" value="PROKAR_LIPOPROTEIN"/>
    <property type="match status" value="1"/>
</dbReference>
<evidence type="ECO:0000256" key="2">
    <source>
        <dbReference type="SAM" id="SignalP"/>
    </source>
</evidence>
<feature type="compositionally biased region" description="Basic and acidic residues" evidence="1">
    <location>
        <begin position="216"/>
        <end position="244"/>
    </location>
</feature>
<feature type="chain" id="PRO_5038883639" description="Sporulation protein" evidence="2">
    <location>
        <begin position="23"/>
        <end position="244"/>
    </location>
</feature>
<dbReference type="RefSeq" id="WP_159362736.1">
    <property type="nucleotide sequence ID" value="NZ_CP047394.1"/>
</dbReference>
<dbReference type="InterPro" id="IPR019076">
    <property type="entry name" value="Spore_lipoprot_YhcN/YlaJ-like"/>
</dbReference>
<dbReference type="Pfam" id="PF09580">
    <property type="entry name" value="Spore_YhcN_YlaJ"/>
    <property type="match status" value="1"/>
</dbReference>
<evidence type="ECO:0000256" key="1">
    <source>
        <dbReference type="SAM" id="MobiDB-lite"/>
    </source>
</evidence>
<feature type="compositionally biased region" description="Polar residues" evidence="1">
    <location>
        <begin position="197"/>
        <end position="215"/>
    </location>
</feature>
<evidence type="ECO:0008006" key="5">
    <source>
        <dbReference type="Google" id="ProtNLM"/>
    </source>
</evidence>
<organism evidence="3 4">
    <name type="scientific">Rossellomorea vietnamensis</name>
    <dbReference type="NCBI Taxonomy" id="218284"/>
    <lineage>
        <taxon>Bacteria</taxon>
        <taxon>Bacillati</taxon>
        <taxon>Bacillota</taxon>
        <taxon>Bacilli</taxon>
        <taxon>Bacillales</taxon>
        <taxon>Bacillaceae</taxon>
        <taxon>Rossellomorea</taxon>
    </lineage>
</organism>
<keyword evidence="2" id="KW-0732">Signal</keyword>
<accession>A0A6I6USP9</accession>
<evidence type="ECO:0000313" key="3">
    <source>
        <dbReference type="EMBL" id="QHE62979.1"/>
    </source>
</evidence>
<evidence type="ECO:0000313" key="4">
    <source>
        <dbReference type="Proteomes" id="UP000465062"/>
    </source>
</evidence>
<dbReference type="AlphaFoldDB" id="A0A6I6USP9"/>